<dbReference type="SUPFAM" id="SSF47413">
    <property type="entry name" value="lambda repressor-like DNA-binding domains"/>
    <property type="match status" value="1"/>
</dbReference>
<dbReference type="PANTHER" id="PTHR46797:SF1">
    <property type="entry name" value="METHYLPHOSPHONATE SYNTHASE"/>
    <property type="match status" value="1"/>
</dbReference>
<dbReference type="CDD" id="cd00093">
    <property type="entry name" value="HTH_XRE"/>
    <property type="match status" value="1"/>
</dbReference>
<keyword evidence="4" id="KW-1185">Reference proteome</keyword>
<dbReference type="Pfam" id="PF01381">
    <property type="entry name" value="HTH_3"/>
    <property type="match status" value="1"/>
</dbReference>
<organism evidence="3 4">
    <name type="scientific">Rugamonas aquatica</name>
    <dbReference type="NCBI Taxonomy" id="2743357"/>
    <lineage>
        <taxon>Bacteria</taxon>
        <taxon>Pseudomonadati</taxon>
        <taxon>Pseudomonadota</taxon>
        <taxon>Betaproteobacteria</taxon>
        <taxon>Burkholderiales</taxon>
        <taxon>Oxalobacteraceae</taxon>
        <taxon>Telluria group</taxon>
        <taxon>Rugamonas</taxon>
    </lineage>
</organism>
<reference evidence="3 4" key="1">
    <citation type="submission" date="2019-10" db="EMBL/GenBank/DDBJ databases">
        <title>Two novel species isolated from a subtropical stream in China.</title>
        <authorList>
            <person name="Lu H."/>
        </authorList>
    </citation>
    <scope>NUCLEOTIDE SEQUENCE [LARGE SCALE GENOMIC DNA]</scope>
    <source>
        <strain evidence="3 4">FT29W</strain>
    </source>
</reference>
<dbReference type="SMART" id="SM00530">
    <property type="entry name" value="HTH_XRE"/>
    <property type="match status" value="1"/>
</dbReference>
<dbReference type="InterPro" id="IPR014710">
    <property type="entry name" value="RmlC-like_jellyroll"/>
</dbReference>
<dbReference type="PROSITE" id="PS50943">
    <property type="entry name" value="HTH_CROC1"/>
    <property type="match status" value="1"/>
</dbReference>
<dbReference type="PANTHER" id="PTHR46797">
    <property type="entry name" value="HTH-TYPE TRANSCRIPTIONAL REGULATOR"/>
    <property type="match status" value="1"/>
</dbReference>
<evidence type="ECO:0000313" key="3">
    <source>
        <dbReference type="EMBL" id="MQA39917.1"/>
    </source>
</evidence>
<dbReference type="Pfam" id="PF07883">
    <property type="entry name" value="Cupin_2"/>
    <property type="match status" value="1"/>
</dbReference>
<evidence type="ECO:0000313" key="4">
    <source>
        <dbReference type="Proteomes" id="UP000440498"/>
    </source>
</evidence>
<evidence type="ECO:0000259" key="2">
    <source>
        <dbReference type="PROSITE" id="PS50943"/>
    </source>
</evidence>
<dbReference type="InterPro" id="IPR001387">
    <property type="entry name" value="Cro/C1-type_HTH"/>
</dbReference>
<dbReference type="EMBL" id="WHUG01000006">
    <property type="protein sequence ID" value="MQA39917.1"/>
    <property type="molecule type" value="Genomic_DNA"/>
</dbReference>
<evidence type="ECO:0000256" key="1">
    <source>
        <dbReference type="ARBA" id="ARBA00023125"/>
    </source>
</evidence>
<dbReference type="InterPro" id="IPR010982">
    <property type="entry name" value="Lambda_DNA-bd_dom_sf"/>
</dbReference>
<name>A0A6A7N4V2_9BURK</name>
<gene>
    <name evidence="3" type="ORF">GEV02_17335</name>
</gene>
<dbReference type="Proteomes" id="UP000440498">
    <property type="component" value="Unassembled WGS sequence"/>
</dbReference>
<dbReference type="AlphaFoldDB" id="A0A6A7N4V2"/>
<sequence length="183" mass="20040">MTIRLKLLRKQKGWTLEFLAEQTGLTKSYLSKIERGISVPSIAVALKLAKALQVSVEELVSDRRNQELVSITRAAERASMDDGGRAVESIAASLAPKQMLPFMLRPPGDFVASAFKEHEGEELLFVHQGRIEIEFPDQLVQLEAGDSVYFNAVIPHRIRSLDGAEAQVLVVVSDSADSGVPQG</sequence>
<keyword evidence="1" id="KW-0238">DNA-binding</keyword>
<comment type="caution">
    <text evidence="3">The sequence shown here is derived from an EMBL/GenBank/DDBJ whole genome shotgun (WGS) entry which is preliminary data.</text>
</comment>
<accession>A0A6A7N4V2</accession>
<dbReference type="InterPro" id="IPR050807">
    <property type="entry name" value="TransReg_Diox_bact_type"/>
</dbReference>
<dbReference type="InterPro" id="IPR011051">
    <property type="entry name" value="RmlC_Cupin_sf"/>
</dbReference>
<feature type="domain" description="HTH cro/C1-type" evidence="2">
    <location>
        <begin position="5"/>
        <end position="59"/>
    </location>
</feature>
<dbReference type="Gene3D" id="1.10.260.40">
    <property type="entry name" value="lambda repressor-like DNA-binding domains"/>
    <property type="match status" value="1"/>
</dbReference>
<protein>
    <submittedName>
        <fullName evidence="3">Helix-turn-helix domain-containing protein</fullName>
    </submittedName>
</protein>
<dbReference type="RefSeq" id="WP_152839162.1">
    <property type="nucleotide sequence ID" value="NZ_WHUG01000006.1"/>
</dbReference>
<dbReference type="GO" id="GO:0005829">
    <property type="term" value="C:cytosol"/>
    <property type="evidence" value="ECO:0007669"/>
    <property type="project" value="TreeGrafter"/>
</dbReference>
<dbReference type="GO" id="GO:0003677">
    <property type="term" value="F:DNA binding"/>
    <property type="evidence" value="ECO:0007669"/>
    <property type="project" value="UniProtKB-KW"/>
</dbReference>
<dbReference type="GO" id="GO:0003700">
    <property type="term" value="F:DNA-binding transcription factor activity"/>
    <property type="evidence" value="ECO:0007669"/>
    <property type="project" value="TreeGrafter"/>
</dbReference>
<proteinExistence type="predicted"/>
<dbReference type="InterPro" id="IPR013096">
    <property type="entry name" value="Cupin_2"/>
</dbReference>
<dbReference type="Gene3D" id="2.60.120.10">
    <property type="entry name" value="Jelly Rolls"/>
    <property type="match status" value="1"/>
</dbReference>
<dbReference type="SUPFAM" id="SSF51182">
    <property type="entry name" value="RmlC-like cupins"/>
    <property type="match status" value="1"/>
</dbReference>
<dbReference type="CDD" id="cd02209">
    <property type="entry name" value="cupin_XRE_C"/>
    <property type="match status" value="1"/>
</dbReference>